<dbReference type="AlphaFoldDB" id="A0A078HFU3"/>
<evidence type="ECO:0000256" key="1">
    <source>
        <dbReference type="SAM" id="Phobius"/>
    </source>
</evidence>
<evidence type="ECO:0000313" key="2">
    <source>
        <dbReference type="EMBL" id="CDY37265.1"/>
    </source>
</evidence>
<reference evidence="2 3" key="1">
    <citation type="journal article" date="2014" name="Science">
        <title>Plant genetics. Early allopolyploid evolution in the post-Neolithic Brassica napus oilseed genome.</title>
        <authorList>
            <person name="Chalhoub B."/>
            <person name="Denoeud F."/>
            <person name="Liu S."/>
            <person name="Parkin I.A."/>
            <person name="Tang H."/>
            <person name="Wang X."/>
            <person name="Chiquet J."/>
            <person name="Belcram H."/>
            <person name="Tong C."/>
            <person name="Samans B."/>
            <person name="Correa M."/>
            <person name="Da Silva C."/>
            <person name="Just J."/>
            <person name="Falentin C."/>
            <person name="Koh C.S."/>
            <person name="Le Clainche I."/>
            <person name="Bernard M."/>
            <person name="Bento P."/>
            <person name="Noel B."/>
            <person name="Labadie K."/>
            <person name="Alberti A."/>
            <person name="Charles M."/>
            <person name="Arnaud D."/>
            <person name="Guo H."/>
            <person name="Daviaud C."/>
            <person name="Alamery S."/>
            <person name="Jabbari K."/>
            <person name="Zhao M."/>
            <person name="Edger P.P."/>
            <person name="Chelaifa H."/>
            <person name="Tack D."/>
            <person name="Lassalle G."/>
            <person name="Mestiri I."/>
            <person name="Schnel N."/>
            <person name="Le Paslier M.C."/>
            <person name="Fan G."/>
            <person name="Renault V."/>
            <person name="Bayer P.E."/>
            <person name="Golicz A.A."/>
            <person name="Manoli S."/>
            <person name="Lee T.H."/>
            <person name="Thi V.H."/>
            <person name="Chalabi S."/>
            <person name="Hu Q."/>
            <person name="Fan C."/>
            <person name="Tollenaere R."/>
            <person name="Lu Y."/>
            <person name="Battail C."/>
            <person name="Shen J."/>
            <person name="Sidebottom C.H."/>
            <person name="Wang X."/>
            <person name="Canaguier A."/>
            <person name="Chauveau A."/>
            <person name="Berard A."/>
            <person name="Deniot G."/>
            <person name="Guan M."/>
            <person name="Liu Z."/>
            <person name="Sun F."/>
            <person name="Lim Y.P."/>
            <person name="Lyons E."/>
            <person name="Town C.D."/>
            <person name="Bancroft I."/>
            <person name="Wang X."/>
            <person name="Meng J."/>
            <person name="Ma J."/>
            <person name="Pires J.C."/>
            <person name="King G.J."/>
            <person name="Brunel D."/>
            <person name="Delourme R."/>
            <person name="Renard M."/>
            <person name="Aury J.M."/>
            <person name="Adams K.L."/>
            <person name="Batley J."/>
            <person name="Snowdon R.J."/>
            <person name="Tost J."/>
            <person name="Edwards D."/>
            <person name="Zhou Y."/>
            <person name="Hua W."/>
            <person name="Sharpe A.G."/>
            <person name="Paterson A.H."/>
            <person name="Guan C."/>
            <person name="Wincker P."/>
        </authorList>
    </citation>
    <scope>NUCLEOTIDE SEQUENCE [LARGE SCALE GENOMIC DNA]</scope>
    <source>
        <strain evidence="3">cv. Darmor-bzh</strain>
    </source>
</reference>
<dbReference type="PaxDb" id="3708-A0A078HFU3"/>
<dbReference type="Gramene" id="CDY37265">
    <property type="protein sequence ID" value="CDY37265"/>
    <property type="gene ID" value="GSBRNA2T00063767001"/>
</dbReference>
<feature type="transmembrane region" description="Helical" evidence="1">
    <location>
        <begin position="23"/>
        <end position="46"/>
    </location>
</feature>
<sequence>MPLWRETSVELSSLRSKGLHPRLYFSCLQFFFSILLHFHVATMYLVMDLNSSTKDSSSDTASTTILSEKYADFTKQRNLSARAASMLEAERDSSKRWRGLPERKGRLVFGDGSIYDGM</sequence>
<accession>A0A078HFU3</accession>
<dbReference type="EMBL" id="LK032396">
    <property type="protein sequence ID" value="CDY37265.1"/>
    <property type="molecule type" value="Genomic_DNA"/>
</dbReference>
<protein>
    <submittedName>
        <fullName evidence="2">BnaCnng08190D protein</fullName>
    </submittedName>
</protein>
<gene>
    <name evidence="2" type="primary">BnaCnng08190D</name>
    <name evidence="2" type="ORF">GSBRNA2T00063767001</name>
</gene>
<keyword evidence="1" id="KW-1133">Transmembrane helix</keyword>
<keyword evidence="1" id="KW-0812">Transmembrane</keyword>
<dbReference type="STRING" id="3708.A0A078HFU3"/>
<keyword evidence="1" id="KW-0472">Membrane</keyword>
<keyword evidence="3" id="KW-1185">Reference proteome</keyword>
<name>A0A078HFU3_BRANA</name>
<proteinExistence type="predicted"/>
<organism evidence="2 3">
    <name type="scientific">Brassica napus</name>
    <name type="common">Rape</name>
    <dbReference type="NCBI Taxonomy" id="3708"/>
    <lineage>
        <taxon>Eukaryota</taxon>
        <taxon>Viridiplantae</taxon>
        <taxon>Streptophyta</taxon>
        <taxon>Embryophyta</taxon>
        <taxon>Tracheophyta</taxon>
        <taxon>Spermatophyta</taxon>
        <taxon>Magnoliopsida</taxon>
        <taxon>eudicotyledons</taxon>
        <taxon>Gunneridae</taxon>
        <taxon>Pentapetalae</taxon>
        <taxon>rosids</taxon>
        <taxon>malvids</taxon>
        <taxon>Brassicales</taxon>
        <taxon>Brassicaceae</taxon>
        <taxon>Brassiceae</taxon>
        <taxon>Brassica</taxon>
    </lineage>
</organism>
<evidence type="ECO:0000313" key="3">
    <source>
        <dbReference type="Proteomes" id="UP000028999"/>
    </source>
</evidence>
<dbReference type="Proteomes" id="UP000028999">
    <property type="component" value="Unassembled WGS sequence"/>
</dbReference>